<dbReference type="InterPro" id="IPR004606">
    <property type="entry name" value="Mop_domain"/>
</dbReference>
<feature type="domain" description="Mop" evidence="7">
    <location>
        <begin position="272"/>
        <end position="335"/>
    </location>
</feature>
<dbReference type="GO" id="GO:0005524">
    <property type="term" value="F:ATP binding"/>
    <property type="evidence" value="ECO:0007669"/>
    <property type="project" value="UniProtKB-KW"/>
</dbReference>
<name>W4L6G9_ENTF1</name>
<dbReference type="PROSITE" id="PS50893">
    <property type="entry name" value="ABC_TRANSPORTER_2"/>
    <property type="match status" value="1"/>
</dbReference>
<dbReference type="PANTHER" id="PTHR42781:SF4">
    <property type="entry name" value="SPERMIDINE_PUTRESCINE IMPORT ATP-BINDING PROTEIN POTA"/>
    <property type="match status" value="1"/>
</dbReference>
<proteinExistence type="predicted"/>
<dbReference type="Gene3D" id="2.40.50.100">
    <property type="match status" value="1"/>
</dbReference>
<feature type="domain" description="ABC transporter" evidence="6">
    <location>
        <begin position="4"/>
        <end position="238"/>
    </location>
</feature>
<accession>W4L6G9</accession>
<dbReference type="InterPro" id="IPR027417">
    <property type="entry name" value="P-loop_NTPase"/>
</dbReference>
<dbReference type="EMBL" id="AZHW01001343">
    <property type="protein sequence ID" value="ETW92926.1"/>
    <property type="molecule type" value="Genomic_DNA"/>
</dbReference>
<sequence>MSLYTLEALRFAFAEQMVLDIPNLTIAEGQITALTGPNGSGKTTLLMLLGALLWPSSGRILYRGRTLPTSEGREADTIRREIGFVMQSPYLFRASVARNVGYGLAVRGVSKKDRLHHVHEALQGVGLEGFETRPHHALSGGEIQRVALARALVTAPRTLLLDEPLANVDAGSRAIIERVLINESRQHGLSVLFTTHDLDQAHRIADEVLTLNAGSVIEGPMENIYHGAIYRDGANCFFQTAQLTIAIPPGYESCRTVAISPEAIRIGIEKENTNAHNVFRGRIIAMRDRDIGVEVTVDAGETFMIRITGDAYRSMDLRLGQEVSLAFQAEAVRLS</sequence>
<dbReference type="InterPro" id="IPR008995">
    <property type="entry name" value="Mo/tungstate-bd_C_term_dom"/>
</dbReference>
<dbReference type="GO" id="GO:0015689">
    <property type="term" value="P:molybdate ion transport"/>
    <property type="evidence" value="ECO:0007669"/>
    <property type="project" value="InterPro"/>
</dbReference>
<gene>
    <name evidence="8" type="ORF">ETSY1_41495</name>
</gene>
<dbReference type="SUPFAM" id="SSF52540">
    <property type="entry name" value="P-loop containing nucleoside triphosphate hydrolases"/>
    <property type="match status" value="1"/>
</dbReference>
<evidence type="ECO:0000256" key="1">
    <source>
        <dbReference type="ARBA" id="ARBA00022448"/>
    </source>
</evidence>
<keyword evidence="2 5" id="KW-0500">Molybdenum</keyword>
<comment type="caution">
    <text evidence="8">The sequence shown here is derived from an EMBL/GenBank/DDBJ whole genome shotgun (WGS) entry which is preliminary data.</text>
</comment>
<evidence type="ECO:0000259" key="6">
    <source>
        <dbReference type="PROSITE" id="PS50893"/>
    </source>
</evidence>
<dbReference type="PROSITE" id="PS00211">
    <property type="entry name" value="ABC_TRANSPORTER_1"/>
    <property type="match status" value="1"/>
</dbReference>
<protein>
    <submittedName>
        <fullName evidence="8">Tungsten ABC transporter ATP-binding protein</fullName>
    </submittedName>
</protein>
<evidence type="ECO:0000256" key="2">
    <source>
        <dbReference type="ARBA" id="ARBA00022505"/>
    </source>
</evidence>
<keyword evidence="9" id="KW-1185">Reference proteome</keyword>
<evidence type="ECO:0000256" key="4">
    <source>
        <dbReference type="ARBA" id="ARBA00022840"/>
    </source>
</evidence>
<dbReference type="Proteomes" id="UP000019141">
    <property type="component" value="Unassembled WGS sequence"/>
</dbReference>
<evidence type="ECO:0000313" key="8">
    <source>
        <dbReference type="EMBL" id="ETW92926.1"/>
    </source>
</evidence>
<dbReference type="PROSITE" id="PS51866">
    <property type="entry name" value="MOP"/>
    <property type="match status" value="1"/>
</dbReference>
<dbReference type="InterPro" id="IPR003439">
    <property type="entry name" value="ABC_transporter-like_ATP-bd"/>
</dbReference>
<dbReference type="Pfam" id="PF03459">
    <property type="entry name" value="TOBE"/>
    <property type="match status" value="1"/>
</dbReference>
<evidence type="ECO:0000256" key="3">
    <source>
        <dbReference type="ARBA" id="ARBA00022741"/>
    </source>
</evidence>
<dbReference type="SUPFAM" id="SSF50331">
    <property type="entry name" value="MOP-like"/>
    <property type="match status" value="1"/>
</dbReference>
<evidence type="ECO:0000313" key="9">
    <source>
        <dbReference type="Proteomes" id="UP000019141"/>
    </source>
</evidence>
<dbReference type="PANTHER" id="PTHR42781">
    <property type="entry name" value="SPERMIDINE/PUTRESCINE IMPORT ATP-BINDING PROTEIN POTA"/>
    <property type="match status" value="1"/>
</dbReference>
<dbReference type="InterPro" id="IPR017871">
    <property type="entry name" value="ABC_transporter-like_CS"/>
</dbReference>
<dbReference type="InterPro" id="IPR003593">
    <property type="entry name" value="AAA+_ATPase"/>
</dbReference>
<evidence type="ECO:0000259" key="7">
    <source>
        <dbReference type="PROSITE" id="PS51866"/>
    </source>
</evidence>
<organism evidence="8 9">
    <name type="scientific">Entotheonella factor</name>
    <dbReference type="NCBI Taxonomy" id="1429438"/>
    <lineage>
        <taxon>Bacteria</taxon>
        <taxon>Pseudomonadati</taxon>
        <taxon>Nitrospinota/Tectimicrobiota group</taxon>
        <taxon>Candidatus Tectimicrobiota</taxon>
        <taxon>Candidatus Entotheonellia</taxon>
        <taxon>Candidatus Entotheonellales</taxon>
        <taxon>Candidatus Entotheonellaceae</taxon>
        <taxon>Candidatus Entotheonella</taxon>
    </lineage>
</organism>
<keyword evidence="1" id="KW-0813">Transport</keyword>
<dbReference type="InterPro" id="IPR005116">
    <property type="entry name" value="Transp-assoc_OB_typ1"/>
</dbReference>
<evidence type="ECO:0000256" key="5">
    <source>
        <dbReference type="PROSITE-ProRule" id="PRU01213"/>
    </source>
</evidence>
<dbReference type="Pfam" id="PF00005">
    <property type="entry name" value="ABC_tran"/>
    <property type="match status" value="1"/>
</dbReference>
<keyword evidence="3" id="KW-0547">Nucleotide-binding</keyword>
<keyword evidence="4 8" id="KW-0067">ATP-binding</keyword>
<dbReference type="AlphaFoldDB" id="W4L6G9"/>
<dbReference type="InterPro" id="IPR050093">
    <property type="entry name" value="ABC_SmlMolc_Importer"/>
</dbReference>
<dbReference type="Gene3D" id="3.40.50.300">
    <property type="entry name" value="P-loop containing nucleotide triphosphate hydrolases"/>
    <property type="match status" value="1"/>
</dbReference>
<reference evidence="8 9" key="1">
    <citation type="journal article" date="2014" name="Nature">
        <title>An environmental bacterial taxon with a large and distinct metabolic repertoire.</title>
        <authorList>
            <person name="Wilson M.C."/>
            <person name="Mori T."/>
            <person name="Ruckert C."/>
            <person name="Uria A.R."/>
            <person name="Helf M.J."/>
            <person name="Takada K."/>
            <person name="Gernert C."/>
            <person name="Steffens U.A."/>
            <person name="Heycke N."/>
            <person name="Schmitt S."/>
            <person name="Rinke C."/>
            <person name="Helfrich E.J."/>
            <person name="Brachmann A.O."/>
            <person name="Gurgui C."/>
            <person name="Wakimoto T."/>
            <person name="Kracht M."/>
            <person name="Crusemann M."/>
            <person name="Hentschel U."/>
            <person name="Abe I."/>
            <person name="Matsunaga S."/>
            <person name="Kalinowski J."/>
            <person name="Takeyama H."/>
            <person name="Piel J."/>
        </authorList>
    </citation>
    <scope>NUCLEOTIDE SEQUENCE [LARGE SCALE GENOMIC DNA]</scope>
    <source>
        <strain evidence="9">TSY1</strain>
    </source>
</reference>
<dbReference type="HOGENOM" id="CLU_000604_1_1_7"/>
<dbReference type="SMART" id="SM00382">
    <property type="entry name" value="AAA"/>
    <property type="match status" value="1"/>
</dbReference>
<dbReference type="GO" id="GO:0016887">
    <property type="term" value="F:ATP hydrolysis activity"/>
    <property type="evidence" value="ECO:0007669"/>
    <property type="project" value="InterPro"/>
</dbReference>